<reference evidence="1" key="1">
    <citation type="submission" date="2015-10" db="EMBL/GenBank/DDBJ databases">
        <authorList>
            <person name="Gilbert D.G."/>
        </authorList>
    </citation>
    <scope>NUCLEOTIDE SEQUENCE</scope>
    <source>
        <strain evidence="1">Phyl III-seqv23</strain>
    </source>
</reference>
<evidence type="ECO:0000313" key="1">
    <source>
        <dbReference type="EMBL" id="CUV15438.1"/>
    </source>
</evidence>
<name>A0A0S4TZM7_RALSL</name>
<gene>
    <name evidence="1" type="ORF">RUN39_v1_1340003</name>
</gene>
<proteinExistence type="predicted"/>
<dbReference type="AlphaFoldDB" id="A0A0S4TZM7"/>
<protein>
    <submittedName>
        <fullName evidence="1">Uncharacterized protein</fullName>
    </submittedName>
</protein>
<organism evidence="1">
    <name type="scientific">Ralstonia solanacearum</name>
    <name type="common">Pseudomonas solanacearum</name>
    <dbReference type="NCBI Taxonomy" id="305"/>
    <lineage>
        <taxon>Bacteria</taxon>
        <taxon>Pseudomonadati</taxon>
        <taxon>Pseudomonadota</taxon>
        <taxon>Betaproteobacteria</taxon>
        <taxon>Burkholderiales</taxon>
        <taxon>Burkholderiaceae</taxon>
        <taxon>Ralstonia</taxon>
        <taxon>Ralstonia solanacearum species complex</taxon>
    </lineage>
</organism>
<dbReference type="EMBL" id="LN899819">
    <property type="protein sequence ID" value="CUV15438.1"/>
    <property type="molecule type" value="Genomic_DNA"/>
</dbReference>
<sequence>MSRSQLIRQGAFLESFNLNIDRRCLT</sequence>
<accession>A0A0S4TZM7</accession>